<evidence type="ECO:0000313" key="1">
    <source>
        <dbReference type="EMBL" id="OQX50697.1"/>
    </source>
</evidence>
<protein>
    <submittedName>
        <fullName evidence="1">Uncharacterized protein</fullName>
    </submittedName>
</protein>
<dbReference type="EMBL" id="MZGJ01000024">
    <property type="protein sequence ID" value="OQX50697.1"/>
    <property type="molecule type" value="Genomic_DNA"/>
</dbReference>
<sequence length="60" mass="6493">MNLTFFGTPSYVIPVFKKLAQAKGINITQVVTSPGSPIEHQAQTGKFFPQKSSTLLATKP</sequence>
<dbReference type="STRING" id="1968527.B5M47_03455"/>
<comment type="caution">
    <text evidence="1">The sequence shown here is derived from an EMBL/GenBank/DDBJ whole genome shotgun (WGS) entry which is preliminary data.</text>
</comment>
<gene>
    <name evidence="1" type="ORF">B5M47_03455</name>
</gene>
<reference evidence="2" key="1">
    <citation type="submission" date="2017-03" db="EMBL/GenBank/DDBJ databases">
        <title>Novel pathways for hydrocarbon cycling and metabolic interdependencies in hydrothermal sediment communities.</title>
        <authorList>
            <person name="Dombrowski N."/>
            <person name="Seitz K."/>
            <person name="Teske A."/>
            <person name="Baker B."/>
        </authorList>
    </citation>
    <scope>NUCLEOTIDE SEQUENCE [LARGE SCALE GENOMIC DNA]</scope>
</reference>
<proteinExistence type="predicted"/>
<dbReference type="Proteomes" id="UP000192520">
    <property type="component" value="Unassembled WGS sequence"/>
</dbReference>
<name>A0A1W9NX02_UNCC3</name>
<evidence type="ECO:0000313" key="2">
    <source>
        <dbReference type="Proteomes" id="UP000192520"/>
    </source>
</evidence>
<organism evidence="1 2">
    <name type="scientific">candidate division CPR3 bacterium 4484_211</name>
    <dbReference type="NCBI Taxonomy" id="1968527"/>
    <lineage>
        <taxon>Bacteria</taxon>
        <taxon>Bacteria division CPR3</taxon>
    </lineage>
</organism>
<accession>A0A1W9NX02</accession>
<dbReference type="AlphaFoldDB" id="A0A1W9NX02"/>